<protein>
    <submittedName>
        <fullName evidence="6">Transcriptional regulator, LacI family</fullName>
    </submittedName>
</protein>
<dbReference type="PANTHER" id="PTHR30146:SF148">
    <property type="entry name" value="HTH-TYPE TRANSCRIPTIONAL REPRESSOR PURR-RELATED"/>
    <property type="match status" value="1"/>
</dbReference>
<evidence type="ECO:0000256" key="4">
    <source>
        <dbReference type="ARBA" id="ARBA00023163"/>
    </source>
</evidence>
<dbReference type="PROSITE" id="PS50932">
    <property type="entry name" value="HTH_LACI_2"/>
    <property type="match status" value="1"/>
</dbReference>
<evidence type="ECO:0000313" key="6">
    <source>
        <dbReference type="EMBL" id="SNR97686.1"/>
    </source>
</evidence>
<accession>A0A239APQ1</accession>
<dbReference type="Pfam" id="PF00356">
    <property type="entry name" value="LacI"/>
    <property type="match status" value="1"/>
</dbReference>
<dbReference type="CDD" id="cd01392">
    <property type="entry name" value="HTH_LacI"/>
    <property type="match status" value="1"/>
</dbReference>
<dbReference type="EMBL" id="FZOJ01000002">
    <property type="protein sequence ID" value="SNR97686.1"/>
    <property type="molecule type" value="Genomic_DNA"/>
</dbReference>
<dbReference type="SUPFAM" id="SSF47413">
    <property type="entry name" value="lambda repressor-like DNA-binding domains"/>
    <property type="match status" value="1"/>
</dbReference>
<dbReference type="Gene3D" id="3.40.50.2300">
    <property type="match status" value="2"/>
</dbReference>
<dbReference type="PANTHER" id="PTHR30146">
    <property type="entry name" value="LACI-RELATED TRANSCRIPTIONAL REPRESSOR"/>
    <property type="match status" value="1"/>
</dbReference>
<evidence type="ECO:0000313" key="7">
    <source>
        <dbReference type="Proteomes" id="UP000198304"/>
    </source>
</evidence>
<keyword evidence="7" id="KW-1185">Reference proteome</keyword>
<organism evidence="6 7">
    <name type="scientific">Anaerovirgula multivorans</name>
    <dbReference type="NCBI Taxonomy" id="312168"/>
    <lineage>
        <taxon>Bacteria</taxon>
        <taxon>Bacillati</taxon>
        <taxon>Bacillota</taxon>
        <taxon>Clostridia</taxon>
        <taxon>Peptostreptococcales</taxon>
        <taxon>Natronincolaceae</taxon>
        <taxon>Anaerovirgula</taxon>
    </lineage>
</organism>
<evidence type="ECO:0000259" key="5">
    <source>
        <dbReference type="PROSITE" id="PS50932"/>
    </source>
</evidence>
<keyword evidence="2" id="KW-0805">Transcription regulation</keyword>
<dbReference type="InterPro" id="IPR010982">
    <property type="entry name" value="Lambda_DNA-bd_dom_sf"/>
</dbReference>
<dbReference type="Pfam" id="PF13377">
    <property type="entry name" value="Peripla_BP_3"/>
    <property type="match status" value="1"/>
</dbReference>
<keyword evidence="3" id="KW-0238">DNA-binding</keyword>
<name>A0A239APQ1_9FIRM</name>
<dbReference type="InterPro" id="IPR028082">
    <property type="entry name" value="Peripla_BP_I"/>
</dbReference>
<dbReference type="InterPro" id="IPR046335">
    <property type="entry name" value="LacI/GalR-like_sensor"/>
</dbReference>
<dbReference type="AlphaFoldDB" id="A0A239APQ1"/>
<dbReference type="CDD" id="cd06267">
    <property type="entry name" value="PBP1_LacI_sugar_binding-like"/>
    <property type="match status" value="1"/>
</dbReference>
<gene>
    <name evidence="6" type="ORF">SAMN05446037_1002188</name>
</gene>
<keyword evidence="4" id="KW-0804">Transcription</keyword>
<proteinExistence type="predicted"/>
<dbReference type="InterPro" id="IPR000843">
    <property type="entry name" value="HTH_LacI"/>
</dbReference>
<evidence type="ECO:0000256" key="1">
    <source>
        <dbReference type="ARBA" id="ARBA00022491"/>
    </source>
</evidence>
<dbReference type="Gene3D" id="1.10.260.40">
    <property type="entry name" value="lambda repressor-like DNA-binding domains"/>
    <property type="match status" value="1"/>
</dbReference>
<dbReference type="GO" id="GO:0003700">
    <property type="term" value="F:DNA-binding transcription factor activity"/>
    <property type="evidence" value="ECO:0007669"/>
    <property type="project" value="TreeGrafter"/>
</dbReference>
<dbReference type="SUPFAM" id="SSF53822">
    <property type="entry name" value="Periplasmic binding protein-like I"/>
    <property type="match status" value="1"/>
</dbReference>
<dbReference type="GO" id="GO:0000976">
    <property type="term" value="F:transcription cis-regulatory region binding"/>
    <property type="evidence" value="ECO:0007669"/>
    <property type="project" value="TreeGrafter"/>
</dbReference>
<feature type="domain" description="HTH lacI-type" evidence="5">
    <location>
        <begin position="3"/>
        <end position="57"/>
    </location>
</feature>
<dbReference type="SMART" id="SM00354">
    <property type="entry name" value="HTH_LACI"/>
    <property type="match status" value="1"/>
</dbReference>
<dbReference type="Proteomes" id="UP000198304">
    <property type="component" value="Unassembled WGS sequence"/>
</dbReference>
<evidence type="ECO:0000256" key="3">
    <source>
        <dbReference type="ARBA" id="ARBA00023125"/>
    </source>
</evidence>
<sequence length="334" mass="37378">MSVTIKTIAKLAGVSSAAVSKALNGHSDISDETKNKILKISKEIGYTPNAIARSLVTQKSNTIGLLIPNISTPIYAEIFKGLDNGARELGYSLFLCNTNDDIEIERDYVRNLMEKRVNGIIIAPVSENIDDIVDITRNSIPVIYIGGKVSDNMNNYVIVDNLYGSRLATEYLIQLGHKDIYMLTYNKDTKTNRDRIAGYRAVMLENKIDPKVFIYHENCSRRECGYRQTIKLIESEDVPTAIFASNDMVALGVMEAALEKGLKIPDDISLIGYDDIVYASLPTIKLTTISQPKFEMGVLAIDLLFKMMNNFNVNDKHRRIVKPELVIRNTCKSI</sequence>
<reference evidence="6 7" key="1">
    <citation type="submission" date="2017-06" db="EMBL/GenBank/DDBJ databases">
        <authorList>
            <person name="Kim H.J."/>
            <person name="Triplett B.A."/>
        </authorList>
    </citation>
    <scope>NUCLEOTIDE SEQUENCE [LARGE SCALE GENOMIC DNA]</scope>
    <source>
        <strain evidence="6 7">SCA</strain>
    </source>
</reference>
<evidence type="ECO:0000256" key="2">
    <source>
        <dbReference type="ARBA" id="ARBA00023015"/>
    </source>
</evidence>
<keyword evidence="1" id="KW-0678">Repressor</keyword>